<keyword evidence="4" id="KW-1185">Reference proteome</keyword>
<dbReference type="SMART" id="SM01244">
    <property type="entry name" value="IRS"/>
    <property type="match status" value="1"/>
</dbReference>
<organism evidence="3 4">
    <name type="scientific">Bugula neritina</name>
    <name type="common">Brown bryozoan</name>
    <name type="synonym">Sertularia neritina</name>
    <dbReference type="NCBI Taxonomy" id="10212"/>
    <lineage>
        <taxon>Eukaryota</taxon>
        <taxon>Metazoa</taxon>
        <taxon>Spiralia</taxon>
        <taxon>Lophotrochozoa</taxon>
        <taxon>Bryozoa</taxon>
        <taxon>Gymnolaemata</taxon>
        <taxon>Cheilostomatida</taxon>
        <taxon>Flustrina</taxon>
        <taxon>Buguloidea</taxon>
        <taxon>Bugulidae</taxon>
        <taxon>Bugula</taxon>
    </lineage>
</organism>
<feature type="region of interest" description="Disordered" evidence="1">
    <location>
        <begin position="1"/>
        <end position="29"/>
    </location>
</feature>
<sequence>MLFERTSPPREGKVSKTAQFSPTDREPSREPHIFPVAVVENEQAVRCGLAGLYELSVNSEDISLHNISKRQLLYSWPYRFIRRYGKTSKNFQFESGRRCSSGPGLFSLITEDGLGDEIFAQVSKRFAEIKHQLLSLTPSSSQDNETSDEEDSLPQLPPRKYKQYTLRSMFDCQKSSANVATESKPIPIDSSNKSHTKEDKSSSCYEEITFEDELPPTPVSKKSPSFFNSLIESSKINRDPTASFSSDSSSDGVYNVLSKDYHCRPSSETHYSQIGPHK</sequence>
<proteinExistence type="predicted"/>
<dbReference type="InterPro" id="IPR011993">
    <property type="entry name" value="PH-like_dom_sf"/>
</dbReference>
<dbReference type="PANTHER" id="PTHR21258:SF62">
    <property type="entry name" value="INSULIN RECEPTOR SUBSTRATE 1"/>
    <property type="match status" value="1"/>
</dbReference>
<comment type="caution">
    <text evidence="3">The sequence shown here is derived from an EMBL/GenBank/DDBJ whole genome shotgun (WGS) entry which is preliminary data.</text>
</comment>
<dbReference type="PROSITE" id="PS51064">
    <property type="entry name" value="IRS_PTB"/>
    <property type="match status" value="1"/>
</dbReference>
<protein>
    <submittedName>
        <fullName evidence="3">DOK1</fullName>
    </submittedName>
</protein>
<accession>A0A7J7JR49</accession>
<dbReference type="Gene3D" id="2.30.29.30">
    <property type="entry name" value="Pleckstrin-homology domain (PH domain)/Phosphotyrosine-binding domain (PTB)"/>
    <property type="match status" value="1"/>
</dbReference>
<dbReference type="EMBL" id="VXIV02001905">
    <property type="protein sequence ID" value="KAF6028810.1"/>
    <property type="molecule type" value="Genomic_DNA"/>
</dbReference>
<dbReference type="OrthoDB" id="6288437at2759"/>
<evidence type="ECO:0000256" key="1">
    <source>
        <dbReference type="SAM" id="MobiDB-lite"/>
    </source>
</evidence>
<reference evidence="3" key="1">
    <citation type="submission" date="2020-06" db="EMBL/GenBank/DDBJ databases">
        <title>Draft genome of Bugula neritina, a colonial animal packing powerful symbionts and potential medicines.</title>
        <authorList>
            <person name="Rayko M."/>
        </authorList>
    </citation>
    <scope>NUCLEOTIDE SEQUENCE [LARGE SCALE GENOMIC DNA]</scope>
    <source>
        <strain evidence="3">Kwan_BN1</strain>
    </source>
</reference>
<dbReference type="GO" id="GO:0043410">
    <property type="term" value="P:positive regulation of MAPK cascade"/>
    <property type="evidence" value="ECO:0007669"/>
    <property type="project" value="TreeGrafter"/>
</dbReference>
<name>A0A7J7JR49_BUGNE</name>
<feature type="region of interest" description="Disordered" evidence="1">
    <location>
        <begin position="177"/>
        <end position="204"/>
    </location>
</feature>
<dbReference type="PANTHER" id="PTHR21258">
    <property type="entry name" value="DOCKING PROTEIN RELATED"/>
    <property type="match status" value="1"/>
</dbReference>
<feature type="domain" description="IRS-type PTB" evidence="2">
    <location>
        <begin position="30"/>
        <end position="134"/>
    </location>
</feature>
<evidence type="ECO:0000259" key="2">
    <source>
        <dbReference type="PROSITE" id="PS51064"/>
    </source>
</evidence>
<dbReference type="GO" id="GO:0007265">
    <property type="term" value="P:Ras protein signal transduction"/>
    <property type="evidence" value="ECO:0007669"/>
    <property type="project" value="TreeGrafter"/>
</dbReference>
<dbReference type="Proteomes" id="UP000593567">
    <property type="component" value="Unassembled WGS sequence"/>
</dbReference>
<dbReference type="AlphaFoldDB" id="A0A7J7JR49"/>
<dbReference type="SMART" id="SM00310">
    <property type="entry name" value="PTBI"/>
    <property type="match status" value="1"/>
</dbReference>
<gene>
    <name evidence="3" type="ORF">EB796_012889</name>
</gene>
<dbReference type="GO" id="GO:0005737">
    <property type="term" value="C:cytoplasm"/>
    <property type="evidence" value="ECO:0007669"/>
    <property type="project" value="TreeGrafter"/>
</dbReference>
<dbReference type="GO" id="GO:0007169">
    <property type="term" value="P:cell surface receptor protein tyrosine kinase signaling pathway"/>
    <property type="evidence" value="ECO:0007669"/>
    <property type="project" value="TreeGrafter"/>
</dbReference>
<dbReference type="InterPro" id="IPR050996">
    <property type="entry name" value="Docking_Protein_DOK"/>
</dbReference>
<dbReference type="InterPro" id="IPR002404">
    <property type="entry name" value="IRS_PTB"/>
</dbReference>
<evidence type="ECO:0000313" key="4">
    <source>
        <dbReference type="Proteomes" id="UP000593567"/>
    </source>
</evidence>
<evidence type="ECO:0000313" key="3">
    <source>
        <dbReference type="EMBL" id="KAF6028810.1"/>
    </source>
</evidence>
<dbReference type="SUPFAM" id="SSF50729">
    <property type="entry name" value="PH domain-like"/>
    <property type="match status" value="1"/>
</dbReference>
<dbReference type="Pfam" id="PF02174">
    <property type="entry name" value="IRS"/>
    <property type="match status" value="1"/>
</dbReference>
<feature type="region of interest" description="Disordered" evidence="1">
    <location>
        <begin position="137"/>
        <end position="158"/>
    </location>
</feature>